<dbReference type="PANTHER" id="PTHR35184:SF1">
    <property type="entry name" value="INTEGRAL MEMBRANE PROTEIN"/>
    <property type="match status" value="1"/>
</dbReference>
<dbReference type="GeneID" id="54572626"/>
<feature type="transmembrane region" description="Helical" evidence="2">
    <location>
        <begin position="102"/>
        <end position="122"/>
    </location>
</feature>
<feature type="transmembrane region" description="Helical" evidence="2">
    <location>
        <begin position="218"/>
        <end position="244"/>
    </location>
</feature>
<feature type="compositionally biased region" description="Basic and acidic residues" evidence="1">
    <location>
        <begin position="701"/>
        <end position="712"/>
    </location>
</feature>
<sequence>MSSTGGQDQVAAQQQSGPPYAPHNASLGGRPDIIPDIPVTAVFLFLYVVFGIIHIKIFKKNKARGHKFVFNGALFGFCQIRIITMSLRIAWACHSTNVGLGIAAQVFVYVGTIILYIVNWFFIQRVIRAQHPLFGWSMPYRILHRLAIVCLILSLILLVVGAIQQFFTLNTTTLDIDRYLQLAGNTYFAAFCFAPIPMVILSLIFPRRRVEKFGAGRLRNNVVILLIAVAILSVGQIFRCVTAWLPNYPLRIHQGQEIDAPWYYSRWCFYVFNFATEILVVIFYAVTRVDLRFYVPDGSKKVGDYSNRPGGRYHVDIIGNEKNLKRTSTGPFGIGVLHPNGSSETLHEYESSLFDDTRTLADSLRYPSSILEVDPKSGHWKIKRASGAGSVTSLQRHSNTSEGSVWDPTRNTYVNENTPPVPDIPTDWPLRESQLPRGSIPVMEHQNRGSRSAGQSSLRNEIGNHDMNAVDMGNSIEDAIRKLEANSEVNKAHPPDYDAITPVKERSGNVTPLKSRQSSAEVPRKHVYQPSPLRSEAADIPRKHVYSPVSNNPWASELPQKHSHSAVASSSASNLPRKIDYSGTASGSSSDLPKKRDYSAHAPLTSHPPTPPNKHYSAPSPTSAGSDIPKKHNYARPDELHFSALQQQRSPPPQPVSPPQSSHRSGATSFETATAEREFKRFSFEAPPRRGEDGFEGGSSESEREWERRYRG</sequence>
<evidence type="ECO:0000313" key="3">
    <source>
        <dbReference type="EMBL" id="KAF2244422.1"/>
    </source>
</evidence>
<evidence type="ECO:0000313" key="4">
    <source>
        <dbReference type="Proteomes" id="UP000800094"/>
    </source>
</evidence>
<dbReference type="InterPro" id="IPR021460">
    <property type="entry name" value="DUF3112"/>
</dbReference>
<dbReference type="AlphaFoldDB" id="A0A6A6I3A0"/>
<accession>A0A6A6I3A0</accession>
<keyword evidence="2" id="KW-0472">Membrane</keyword>
<dbReference type="PANTHER" id="PTHR35184">
    <property type="entry name" value="YALI0C10208P"/>
    <property type="match status" value="1"/>
</dbReference>
<feature type="region of interest" description="Disordered" evidence="1">
    <location>
        <begin position="386"/>
        <end position="410"/>
    </location>
</feature>
<dbReference type="Proteomes" id="UP000800094">
    <property type="component" value="Unassembled WGS sequence"/>
</dbReference>
<feature type="transmembrane region" description="Helical" evidence="2">
    <location>
        <begin position="142"/>
        <end position="167"/>
    </location>
</feature>
<proteinExistence type="predicted"/>
<dbReference type="RefSeq" id="XP_033679426.1">
    <property type="nucleotide sequence ID" value="XM_033819296.1"/>
</dbReference>
<reference evidence="3" key="1">
    <citation type="journal article" date="2020" name="Stud. Mycol.">
        <title>101 Dothideomycetes genomes: a test case for predicting lifestyles and emergence of pathogens.</title>
        <authorList>
            <person name="Haridas S."/>
            <person name="Albert R."/>
            <person name="Binder M."/>
            <person name="Bloem J."/>
            <person name="Labutti K."/>
            <person name="Salamov A."/>
            <person name="Andreopoulos B."/>
            <person name="Baker S."/>
            <person name="Barry K."/>
            <person name="Bills G."/>
            <person name="Bluhm B."/>
            <person name="Cannon C."/>
            <person name="Castanera R."/>
            <person name="Culley D."/>
            <person name="Daum C."/>
            <person name="Ezra D."/>
            <person name="Gonzalez J."/>
            <person name="Henrissat B."/>
            <person name="Kuo A."/>
            <person name="Liang C."/>
            <person name="Lipzen A."/>
            <person name="Lutzoni F."/>
            <person name="Magnuson J."/>
            <person name="Mondo S."/>
            <person name="Nolan M."/>
            <person name="Ohm R."/>
            <person name="Pangilinan J."/>
            <person name="Park H.-J."/>
            <person name="Ramirez L."/>
            <person name="Alfaro M."/>
            <person name="Sun H."/>
            <person name="Tritt A."/>
            <person name="Yoshinaga Y."/>
            <person name="Zwiers L.-H."/>
            <person name="Turgeon B."/>
            <person name="Goodwin S."/>
            <person name="Spatafora J."/>
            <person name="Crous P."/>
            <person name="Grigoriev I."/>
        </authorList>
    </citation>
    <scope>NUCLEOTIDE SEQUENCE</scope>
    <source>
        <strain evidence="3">CBS 122368</strain>
    </source>
</reference>
<evidence type="ECO:0000256" key="2">
    <source>
        <dbReference type="SAM" id="Phobius"/>
    </source>
</evidence>
<feature type="transmembrane region" description="Helical" evidence="2">
    <location>
        <begin position="264"/>
        <end position="286"/>
    </location>
</feature>
<name>A0A6A6I3A0_9PLEO</name>
<dbReference type="EMBL" id="ML987203">
    <property type="protein sequence ID" value="KAF2244422.1"/>
    <property type="molecule type" value="Genomic_DNA"/>
</dbReference>
<keyword evidence="4" id="KW-1185">Reference proteome</keyword>
<keyword evidence="2" id="KW-1133">Transmembrane helix</keyword>
<dbReference type="OrthoDB" id="3357002at2759"/>
<feature type="compositionally biased region" description="Polar residues" evidence="1">
    <location>
        <begin position="389"/>
        <end position="410"/>
    </location>
</feature>
<feature type="compositionally biased region" description="Polar residues" evidence="1">
    <location>
        <begin position="508"/>
        <end position="520"/>
    </location>
</feature>
<feature type="transmembrane region" description="Helical" evidence="2">
    <location>
        <begin position="69"/>
        <end position="90"/>
    </location>
</feature>
<evidence type="ECO:0000256" key="1">
    <source>
        <dbReference type="SAM" id="MobiDB-lite"/>
    </source>
</evidence>
<protein>
    <submittedName>
        <fullName evidence="3">Uncharacterized protein</fullName>
    </submittedName>
</protein>
<keyword evidence="2" id="KW-0812">Transmembrane</keyword>
<feature type="compositionally biased region" description="Basic and acidic residues" evidence="1">
    <location>
        <begin position="486"/>
        <end position="496"/>
    </location>
</feature>
<feature type="compositionally biased region" description="Basic and acidic residues" evidence="1">
    <location>
        <begin position="674"/>
        <end position="693"/>
    </location>
</feature>
<gene>
    <name evidence="3" type="ORF">BU26DRAFT_101906</name>
</gene>
<organism evidence="3 4">
    <name type="scientific">Trematosphaeria pertusa</name>
    <dbReference type="NCBI Taxonomy" id="390896"/>
    <lineage>
        <taxon>Eukaryota</taxon>
        <taxon>Fungi</taxon>
        <taxon>Dikarya</taxon>
        <taxon>Ascomycota</taxon>
        <taxon>Pezizomycotina</taxon>
        <taxon>Dothideomycetes</taxon>
        <taxon>Pleosporomycetidae</taxon>
        <taxon>Pleosporales</taxon>
        <taxon>Massarineae</taxon>
        <taxon>Trematosphaeriaceae</taxon>
        <taxon>Trematosphaeria</taxon>
    </lineage>
</organism>
<feature type="region of interest" description="Disordered" evidence="1">
    <location>
        <begin position="486"/>
        <end position="712"/>
    </location>
</feature>
<dbReference type="Pfam" id="PF11309">
    <property type="entry name" value="DUF3112"/>
    <property type="match status" value="1"/>
</dbReference>
<feature type="transmembrane region" description="Helical" evidence="2">
    <location>
        <begin position="187"/>
        <end position="206"/>
    </location>
</feature>
<feature type="transmembrane region" description="Helical" evidence="2">
    <location>
        <begin position="37"/>
        <end position="57"/>
    </location>
</feature>